<comment type="similarity">
    <text evidence="1">Belongs to the LysR transcriptional regulatory family.</text>
</comment>
<keyword evidence="7" id="KW-1185">Reference proteome</keyword>
<dbReference type="PANTHER" id="PTHR30346">
    <property type="entry name" value="TRANSCRIPTIONAL DUAL REGULATOR HCAR-RELATED"/>
    <property type="match status" value="1"/>
</dbReference>
<dbReference type="EMBL" id="VFPH01000001">
    <property type="protein sequence ID" value="TQM43370.1"/>
    <property type="molecule type" value="Genomic_DNA"/>
</dbReference>
<dbReference type="AlphaFoldDB" id="A0A543GBB0"/>
<dbReference type="PANTHER" id="PTHR30346:SF0">
    <property type="entry name" value="HCA OPERON TRANSCRIPTIONAL ACTIVATOR HCAR"/>
    <property type="match status" value="1"/>
</dbReference>
<evidence type="ECO:0000256" key="3">
    <source>
        <dbReference type="ARBA" id="ARBA00023125"/>
    </source>
</evidence>
<dbReference type="GO" id="GO:0003700">
    <property type="term" value="F:DNA-binding transcription factor activity"/>
    <property type="evidence" value="ECO:0007669"/>
    <property type="project" value="InterPro"/>
</dbReference>
<dbReference type="InterPro" id="IPR000847">
    <property type="entry name" value="LysR_HTH_N"/>
</dbReference>
<dbReference type="PRINTS" id="PR00039">
    <property type="entry name" value="HTHLYSR"/>
</dbReference>
<evidence type="ECO:0000313" key="6">
    <source>
        <dbReference type="EMBL" id="TQM43370.1"/>
    </source>
</evidence>
<keyword evidence="4" id="KW-0804">Transcription</keyword>
<dbReference type="InterPro" id="IPR036390">
    <property type="entry name" value="WH_DNA-bd_sf"/>
</dbReference>
<dbReference type="Proteomes" id="UP000319818">
    <property type="component" value="Unassembled WGS sequence"/>
</dbReference>
<reference evidence="6 7" key="1">
    <citation type="submission" date="2019-06" db="EMBL/GenBank/DDBJ databases">
        <title>Sequencing the genomes of 1000 actinobacteria strains.</title>
        <authorList>
            <person name="Klenk H.-P."/>
        </authorList>
    </citation>
    <scope>NUCLEOTIDE SEQUENCE [LARGE SCALE GENOMIC DNA]</scope>
    <source>
        <strain evidence="6 7">DSM 45511</strain>
    </source>
</reference>
<dbReference type="Gene3D" id="1.10.10.10">
    <property type="entry name" value="Winged helix-like DNA-binding domain superfamily/Winged helix DNA-binding domain"/>
    <property type="match status" value="1"/>
</dbReference>
<dbReference type="Pfam" id="PF00126">
    <property type="entry name" value="HTH_1"/>
    <property type="match status" value="1"/>
</dbReference>
<name>A0A543GBB0_9PSEU</name>
<organism evidence="6 7">
    <name type="scientific">Pseudonocardia cypriaca</name>
    <dbReference type="NCBI Taxonomy" id="882449"/>
    <lineage>
        <taxon>Bacteria</taxon>
        <taxon>Bacillati</taxon>
        <taxon>Actinomycetota</taxon>
        <taxon>Actinomycetes</taxon>
        <taxon>Pseudonocardiales</taxon>
        <taxon>Pseudonocardiaceae</taxon>
        <taxon>Pseudonocardia</taxon>
    </lineage>
</organism>
<dbReference type="SUPFAM" id="SSF53850">
    <property type="entry name" value="Periplasmic binding protein-like II"/>
    <property type="match status" value="1"/>
</dbReference>
<evidence type="ECO:0000259" key="5">
    <source>
        <dbReference type="PROSITE" id="PS50931"/>
    </source>
</evidence>
<dbReference type="GO" id="GO:0032993">
    <property type="term" value="C:protein-DNA complex"/>
    <property type="evidence" value="ECO:0007669"/>
    <property type="project" value="TreeGrafter"/>
</dbReference>
<dbReference type="CDD" id="cd08414">
    <property type="entry name" value="PBP2_LTTR_aromatics_like"/>
    <property type="match status" value="1"/>
</dbReference>
<dbReference type="PROSITE" id="PS50931">
    <property type="entry name" value="HTH_LYSR"/>
    <property type="match status" value="1"/>
</dbReference>
<evidence type="ECO:0000256" key="1">
    <source>
        <dbReference type="ARBA" id="ARBA00009437"/>
    </source>
</evidence>
<dbReference type="InterPro" id="IPR036388">
    <property type="entry name" value="WH-like_DNA-bd_sf"/>
</dbReference>
<accession>A0A543GBB0</accession>
<proteinExistence type="inferred from homology"/>
<keyword evidence="3 6" id="KW-0238">DNA-binding</keyword>
<comment type="caution">
    <text evidence="6">The sequence shown here is derived from an EMBL/GenBank/DDBJ whole genome shotgun (WGS) entry which is preliminary data.</text>
</comment>
<gene>
    <name evidence="6" type="ORF">FB388_0714</name>
</gene>
<dbReference type="GO" id="GO:0003677">
    <property type="term" value="F:DNA binding"/>
    <property type="evidence" value="ECO:0007669"/>
    <property type="project" value="UniProtKB-KW"/>
</dbReference>
<dbReference type="Gene3D" id="3.40.190.10">
    <property type="entry name" value="Periplasmic binding protein-like II"/>
    <property type="match status" value="2"/>
</dbReference>
<evidence type="ECO:0000256" key="4">
    <source>
        <dbReference type="ARBA" id="ARBA00023163"/>
    </source>
</evidence>
<evidence type="ECO:0000313" key="7">
    <source>
        <dbReference type="Proteomes" id="UP000319818"/>
    </source>
</evidence>
<keyword evidence="2" id="KW-0805">Transcription regulation</keyword>
<evidence type="ECO:0000256" key="2">
    <source>
        <dbReference type="ARBA" id="ARBA00023015"/>
    </source>
</evidence>
<sequence>MDLRLLRYFVAVVEERHIGRAAARLHMTQPPLSRAVKQLEAELGAVLLHRTASGVAPTAAGAALYDEARTLLAQADQLRIRVAAAAGAATITIGTLADSAEQAGTRLAAAFHERHPGVDVRIREADFADPTTGLRAGLVEVALTRAPFEDSGISTLVLRTDPVGVVLRTDDPLARRDTLSLGDLADRRWFRLPDGTDPVWRAYWDAGEVRGDGPVVRTVHECLQAVLWSGTVGLVPLGHTLPEGLTAVPLLDMPPSRLVVAWNEADANPLVRSFVHIAAALYGRSS</sequence>
<dbReference type="RefSeq" id="WP_142096801.1">
    <property type="nucleotide sequence ID" value="NZ_VFPH01000001.1"/>
</dbReference>
<dbReference type="FunFam" id="1.10.10.10:FF:000001">
    <property type="entry name" value="LysR family transcriptional regulator"/>
    <property type="match status" value="1"/>
</dbReference>
<feature type="domain" description="HTH lysR-type" evidence="5">
    <location>
        <begin position="1"/>
        <end position="58"/>
    </location>
</feature>
<protein>
    <submittedName>
        <fullName evidence="6">DNA-binding transcriptional LysR family regulator</fullName>
    </submittedName>
</protein>
<dbReference type="OrthoDB" id="4140098at2"/>
<dbReference type="Pfam" id="PF03466">
    <property type="entry name" value="LysR_substrate"/>
    <property type="match status" value="1"/>
</dbReference>
<dbReference type="SUPFAM" id="SSF46785">
    <property type="entry name" value="Winged helix' DNA-binding domain"/>
    <property type="match status" value="1"/>
</dbReference>
<dbReference type="InterPro" id="IPR005119">
    <property type="entry name" value="LysR_subst-bd"/>
</dbReference>